<name>A0ACB6RWZ6_9PLEO</name>
<dbReference type="EMBL" id="MU006724">
    <property type="protein sequence ID" value="KAF2625782.1"/>
    <property type="molecule type" value="Genomic_DNA"/>
</dbReference>
<evidence type="ECO:0000313" key="2">
    <source>
        <dbReference type="Proteomes" id="UP000799754"/>
    </source>
</evidence>
<gene>
    <name evidence="1" type="ORF">BU25DRAFT_412429</name>
</gene>
<reference evidence="1" key="1">
    <citation type="journal article" date="2020" name="Stud. Mycol.">
        <title>101 Dothideomycetes genomes: a test case for predicting lifestyles and emergence of pathogens.</title>
        <authorList>
            <person name="Haridas S."/>
            <person name="Albert R."/>
            <person name="Binder M."/>
            <person name="Bloem J."/>
            <person name="Labutti K."/>
            <person name="Salamov A."/>
            <person name="Andreopoulos B."/>
            <person name="Baker S."/>
            <person name="Barry K."/>
            <person name="Bills G."/>
            <person name="Bluhm B."/>
            <person name="Cannon C."/>
            <person name="Castanera R."/>
            <person name="Culley D."/>
            <person name="Daum C."/>
            <person name="Ezra D."/>
            <person name="Gonzalez J."/>
            <person name="Henrissat B."/>
            <person name="Kuo A."/>
            <person name="Liang C."/>
            <person name="Lipzen A."/>
            <person name="Lutzoni F."/>
            <person name="Magnuson J."/>
            <person name="Mondo S."/>
            <person name="Nolan M."/>
            <person name="Ohm R."/>
            <person name="Pangilinan J."/>
            <person name="Park H.-J."/>
            <person name="Ramirez L."/>
            <person name="Alfaro M."/>
            <person name="Sun H."/>
            <person name="Tritt A."/>
            <person name="Yoshinaga Y."/>
            <person name="Zwiers L.-H."/>
            <person name="Turgeon B."/>
            <person name="Goodwin S."/>
            <person name="Spatafora J."/>
            <person name="Crous P."/>
            <person name="Grigoriev I."/>
        </authorList>
    </citation>
    <scope>NUCLEOTIDE SEQUENCE</scope>
    <source>
        <strain evidence="1">CBS 525.71</strain>
    </source>
</reference>
<dbReference type="Proteomes" id="UP000799754">
    <property type="component" value="Unassembled WGS sequence"/>
</dbReference>
<sequence>MFSARTFVSPIARAAFRPQAAGASINSRAFATSQILHAPALTEAITSDHRDLEKYYKEIVNSKDVDHQTRYGNQFTWELARHSVAEELIVYPAMEKYMGEEGKAHAEKDRKHHHTLKELLKTFQNMSAQDAEYVPQLKKLYEHLEHHIKEEESDDLPALEKALTSEKNHGSSESLAKSFSRTKMFVPSRSHPAAGENPYIEGPAGLPVAIFDHIADLFRKFPEGTISPNPSQK</sequence>
<organism evidence="1 2">
    <name type="scientific">Macroventuria anomochaeta</name>
    <dbReference type="NCBI Taxonomy" id="301207"/>
    <lineage>
        <taxon>Eukaryota</taxon>
        <taxon>Fungi</taxon>
        <taxon>Dikarya</taxon>
        <taxon>Ascomycota</taxon>
        <taxon>Pezizomycotina</taxon>
        <taxon>Dothideomycetes</taxon>
        <taxon>Pleosporomycetidae</taxon>
        <taxon>Pleosporales</taxon>
        <taxon>Pleosporineae</taxon>
        <taxon>Didymellaceae</taxon>
        <taxon>Macroventuria</taxon>
    </lineage>
</organism>
<protein>
    <submittedName>
        <fullName evidence="1">Uncharacterized protein</fullName>
    </submittedName>
</protein>
<keyword evidence="2" id="KW-1185">Reference proteome</keyword>
<accession>A0ACB6RWZ6</accession>
<comment type="caution">
    <text evidence="1">The sequence shown here is derived from an EMBL/GenBank/DDBJ whole genome shotgun (WGS) entry which is preliminary data.</text>
</comment>
<proteinExistence type="predicted"/>
<evidence type="ECO:0000313" key="1">
    <source>
        <dbReference type="EMBL" id="KAF2625782.1"/>
    </source>
</evidence>